<feature type="transmembrane region" description="Helical" evidence="2">
    <location>
        <begin position="124"/>
        <end position="144"/>
    </location>
</feature>
<feature type="compositionally biased region" description="Polar residues" evidence="1">
    <location>
        <begin position="33"/>
        <end position="45"/>
    </location>
</feature>
<reference evidence="3 4" key="1">
    <citation type="journal article" date="2015" name="Fungal Genet. Biol.">
        <title>Evolution of novel wood decay mechanisms in Agaricales revealed by the genome sequences of Fistulina hepatica and Cylindrobasidium torrendii.</title>
        <authorList>
            <person name="Floudas D."/>
            <person name="Held B.W."/>
            <person name="Riley R."/>
            <person name="Nagy L.G."/>
            <person name="Koehler G."/>
            <person name="Ransdell A.S."/>
            <person name="Younus H."/>
            <person name="Chow J."/>
            <person name="Chiniquy J."/>
            <person name="Lipzen A."/>
            <person name="Tritt A."/>
            <person name="Sun H."/>
            <person name="Haridas S."/>
            <person name="LaButti K."/>
            <person name="Ohm R.A."/>
            <person name="Kues U."/>
            <person name="Blanchette R.A."/>
            <person name="Grigoriev I.V."/>
            <person name="Minto R.E."/>
            <person name="Hibbett D.S."/>
        </authorList>
    </citation>
    <scope>NUCLEOTIDE SEQUENCE [LARGE SCALE GENOMIC DNA]</scope>
    <source>
        <strain evidence="3 4">FP15055 ss-10</strain>
    </source>
</reference>
<feature type="region of interest" description="Disordered" evidence="1">
    <location>
        <begin position="1"/>
        <end position="49"/>
    </location>
</feature>
<gene>
    <name evidence="3" type="ORF">CYLTODRAFT_211993</name>
</gene>
<evidence type="ECO:0000313" key="3">
    <source>
        <dbReference type="EMBL" id="KIY61610.1"/>
    </source>
</evidence>
<keyword evidence="2" id="KW-0812">Transmembrane</keyword>
<name>A0A0D7AUC6_9AGAR</name>
<keyword evidence="2" id="KW-1133">Transmembrane helix</keyword>
<evidence type="ECO:0000256" key="1">
    <source>
        <dbReference type="SAM" id="MobiDB-lite"/>
    </source>
</evidence>
<dbReference type="EMBL" id="KN880906">
    <property type="protein sequence ID" value="KIY61610.1"/>
    <property type="molecule type" value="Genomic_DNA"/>
</dbReference>
<feature type="compositionally biased region" description="Polar residues" evidence="1">
    <location>
        <begin position="1"/>
        <end position="15"/>
    </location>
</feature>
<protein>
    <submittedName>
        <fullName evidence="3">Uncharacterized protein</fullName>
    </submittedName>
</protein>
<keyword evidence="2" id="KW-0472">Membrane</keyword>
<evidence type="ECO:0000256" key="2">
    <source>
        <dbReference type="SAM" id="Phobius"/>
    </source>
</evidence>
<dbReference type="AlphaFoldDB" id="A0A0D7AUC6"/>
<dbReference type="Proteomes" id="UP000054007">
    <property type="component" value="Unassembled WGS sequence"/>
</dbReference>
<organism evidence="3 4">
    <name type="scientific">Cylindrobasidium torrendii FP15055 ss-10</name>
    <dbReference type="NCBI Taxonomy" id="1314674"/>
    <lineage>
        <taxon>Eukaryota</taxon>
        <taxon>Fungi</taxon>
        <taxon>Dikarya</taxon>
        <taxon>Basidiomycota</taxon>
        <taxon>Agaricomycotina</taxon>
        <taxon>Agaricomycetes</taxon>
        <taxon>Agaricomycetidae</taxon>
        <taxon>Agaricales</taxon>
        <taxon>Marasmiineae</taxon>
        <taxon>Physalacriaceae</taxon>
        <taxon>Cylindrobasidium</taxon>
    </lineage>
</organism>
<sequence length="171" mass="18825">MPSPTGSPRRTQTFSIRRRPLPTSLHTAKSRRTSTSVSAPNSRRSTLPLLSPASTATMSLLRTAPTTFLLALVMRTSLGLPPRPRLTSRHSAPLLLSLRAPRRIACSTTSESTLQPSSAPLKCYYLRLHLFLLFLGFMMGKGIFVHYQRMYTSSCGLPVNNASTLFAYLSA</sequence>
<proteinExistence type="predicted"/>
<keyword evidence="4" id="KW-1185">Reference proteome</keyword>
<evidence type="ECO:0000313" key="4">
    <source>
        <dbReference type="Proteomes" id="UP000054007"/>
    </source>
</evidence>
<accession>A0A0D7AUC6</accession>